<dbReference type="OrthoDB" id="418595at2759"/>
<sequence length="365" mass="42851">MMDQKHSTTEIQMDRIWRPVFDRYDRHRTGYIRLGDFKRILQESNNHFSEDVSLDILESLIEKQDENRLINYDQFLAMINNSRLGPHLPRFHRLVRYAAVAVVPRSQRLSVIRRYLDEYNCMPPPIFIILISIIEIAIFIYYCVILEGFSTSGPVPWKSILIYNPCRRFEIWRFITYMFIHAGFYHIFSNLLIQLFLGIPLEMVHKWWRVGIVYLSGVIAGSLASSISDPYTFLAGASGGVYALLAAHLANVIMNWKEMEFNWARLLAIIIFITTDISVAVYDRYKTSQRNRVSYSAHLAGALVGLFVGFNVLRNLKARRWEIILAWFSLIVYIIFMTFSILFNMFNDEYFFNPNDPEVCKQKLF</sequence>
<feature type="domain" description="EF-hand" evidence="12">
    <location>
        <begin position="12"/>
        <end position="47"/>
    </location>
</feature>
<evidence type="ECO:0000256" key="11">
    <source>
        <dbReference type="SAM" id="Phobius"/>
    </source>
</evidence>
<evidence type="ECO:0000313" key="13">
    <source>
        <dbReference type="EMBL" id="KAF7489254.1"/>
    </source>
</evidence>
<evidence type="ECO:0000256" key="10">
    <source>
        <dbReference type="ARBA" id="ARBA00023136"/>
    </source>
</evidence>
<dbReference type="InterPro" id="IPR002048">
    <property type="entry name" value="EF_hand_dom"/>
</dbReference>
<protein>
    <recommendedName>
        <fullName evidence="4">rhomboid protease</fullName>
        <ecNumber evidence="4">3.4.21.105</ecNumber>
    </recommendedName>
</protein>
<dbReference type="Pfam" id="PF01694">
    <property type="entry name" value="Rhomboid"/>
    <property type="match status" value="1"/>
</dbReference>
<feature type="transmembrane region" description="Helical" evidence="11">
    <location>
        <begin position="207"/>
        <end position="227"/>
    </location>
</feature>
<comment type="catalytic activity">
    <reaction evidence="1">
        <text>Cleaves type-1 transmembrane domains using a catalytic dyad composed of serine and histidine that are contributed by different transmembrane domains.</text>
        <dbReference type="EC" id="3.4.21.105"/>
    </reaction>
</comment>
<keyword evidence="8" id="KW-0720">Serine protease</keyword>
<comment type="similarity">
    <text evidence="3">Belongs to the peptidase S54 family.</text>
</comment>
<reference evidence="14" key="3">
    <citation type="submission" date="2022-06" db="UniProtKB">
        <authorList>
            <consortium name="EnsemblMetazoa"/>
        </authorList>
    </citation>
    <scope>IDENTIFICATION</scope>
</reference>
<organism evidence="13">
    <name type="scientific">Sarcoptes scabiei</name>
    <name type="common">Itch mite</name>
    <name type="synonym">Acarus scabiei</name>
    <dbReference type="NCBI Taxonomy" id="52283"/>
    <lineage>
        <taxon>Eukaryota</taxon>
        <taxon>Metazoa</taxon>
        <taxon>Ecdysozoa</taxon>
        <taxon>Arthropoda</taxon>
        <taxon>Chelicerata</taxon>
        <taxon>Arachnida</taxon>
        <taxon>Acari</taxon>
        <taxon>Acariformes</taxon>
        <taxon>Sarcoptiformes</taxon>
        <taxon>Astigmata</taxon>
        <taxon>Psoroptidia</taxon>
        <taxon>Sarcoptoidea</taxon>
        <taxon>Sarcoptidae</taxon>
        <taxon>Sarcoptinae</taxon>
        <taxon>Sarcoptes</taxon>
    </lineage>
</organism>
<dbReference type="Gene3D" id="1.20.1540.10">
    <property type="entry name" value="Rhomboid-like"/>
    <property type="match status" value="1"/>
</dbReference>
<dbReference type="FunFam" id="1.20.1540.10:FF:000007">
    <property type="entry name" value="Rhomboid like 2"/>
    <property type="match status" value="1"/>
</dbReference>
<dbReference type="SUPFAM" id="SSF144091">
    <property type="entry name" value="Rhomboid-like"/>
    <property type="match status" value="1"/>
</dbReference>
<keyword evidence="6 11" id="KW-0812">Transmembrane</keyword>
<gene>
    <name evidence="13" type="ORF">SSS_2951</name>
</gene>
<dbReference type="InterPro" id="IPR051739">
    <property type="entry name" value="Rhomboid_IM_Serine_Proteases"/>
</dbReference>
<comment type="subcellular location">
    <subcellularLocation>
        <location evidence="2">Membrane</location>
        <topology evidence="2">Multi-pass membrane protein</topology>
    </subcellularLocation>
</comment>
<evidence type="ECO:0000259" key="12">
    <source>
        <dbReference type="PROSITE" id="PS50222"/>
    </source>
</evidence>
<evidence type="ECO:0000256" key="8">
    <source>
        <dbReference type="ARBA" id="ARBA00022825"/>
    </source>
</evidence>
<evidence type="ECO:0000313" key="15">
    <source>
        <dbReference type="Proteomes" id="UP000070412"/>
    </source>
</evidence>
<dbReference type="InterPro" id="IPR035952">
    <property type="entry name" value="Rhomboid-like_sf"/>
</dbReference>
<evidence type="ECO:0000313" key="14">
    <source>
        <dbReference type="EnsemblMetazoa" id="KAF7489254.1"/>
    </source>
</evidence>
<reference evidence="15" key="1">
    <citation type="journal article" date="2020" name="PLoS Negl. Trop. Dis.">
        <title>High-quality nuclear genome for Sarcoptes scabiei-A critical resource for a neglected parasite.</title>
        <authorList>
            <person name="Korhonen P.K."/>
            <person name="Gasser R.B."/>
            <person name="Ma G."/>
            <person name="Wang T."/>
            <person name="Stroehlein A.J."/>
            <person name="Young N.D."/>
            <person name="Ang C.S."/>
            <person name="Fernando D.D."/>
            <person name="Lu H.C."/>
            <person name="Taylor S."/>
            <person name="Reynolds S.L."/>
            <person name="Mofiz E."/>
            <person name="Najaraj S.H."/>
            <person name="Gowda H."/>
            <person name="Madugundu A."/>
            <person name="Renuse S."/>
            <person name="Holt D."/>
            <person name="Pandey A."/>
            <person name="Papenfuss A.T."/>
            <person name="Fischer K."/>
        </authorList>
    </citation>
    <scope>NUCLEOTIDE SEQUENCE [LARGE SCALE GENOMIC DNA]</scope>
</reference>
<evidence type="ECO:0000256" key="4">
    <source>
        <dbReference type="ARBA" id="ARBA00013039"/>
    </source>
</evidence>
<dbReference type="Gene3D" id="1.10.238.10">
    <property type="entry name" value="EF-hand"/>
    <property type="match status" value="1"/>
</dbReference>
<feature type="transmembrane region" description="Helical" evidence="11">
    <location>
        <begin position="266"/>
        <end position="282"/>
    </location>
</feature>
<evidence type="ECO:0000256" key="7">
    <source>
        <dbReference type="ARBA" id="ARBA00022801"/>
    </source>
</evidence>
<dbReference type="GO" id="GO:0006508">
    <property type="term" value="P:proteolysis"/>
    <property type="evidence" value="ECO:0007669"/>
    <property type="project" value="UniProtKB-KW"/>
</dbReference>
<dbReference type="Pfam" id="PF13499">
    <property type="entry name" value="EF-hand_7"/>
    <property type="match status" value="1"/>
</dbReference>
<dbReference type="SUPFAM" id="SSF47473">
    <property type="entry name" value="EF-hand"/>
    <property type="match status" value="1"/>
</dbReference>
<dbReference type="InterPro" id="IPR011992">
    <property type="entry name" value="EF-hand-dom_pair"/>
</dbReference>
<dbReference type="Proteomes" id="UP000070412">
    <property type="component" value="Unassembled WGS sequence"/>
</dbReference>
<evidence type="ECO:0000256" key="9">
    <source>
        <dbReference type="ARBA" id="ARBA00022989"/>
    </source>
</evidence>
<evidence type="ECO:0000256" key="3">
    <source>
        <dbReference type="ARBA" id="ARBA00009045"/>
    </source>
</evidence>
<keyword evidence="15" id="KW-1185">Reference proteome</keyword>
<keyword evidence="7" id="KW-0378">Hydrolase</keyword>
<feature type="transmembrane region" description="Helical" evidence="11">
    <location>
        <begin position="325"/>
        <end position="346"/>
    </location>
</feature>
<feature type="transmembrane region" description="Helical" evidence="11">
    <location>
        <begin position="126"/>
        <end position="151"/>
    </location>
</feature>
<dbReference type="GO" id="GO:0005509">
    <property type="term" value="F:calcium ion binding"/>
    <property type="evidence" value="ECO:0007669"/>
    <property type="project" value="InterPro"/>
</dbReference>
<feature type="transmembrane region" description="Helical" evidence="11">
    <location>
        <begin position="294"/>
        <end position="313"/>
    </location>
</feature>
<keyword evidence="10 11" id="KW-0472">Membrane</keyword>
<dbReference type="PROSITE" id="PS50222">
    <property type="entry name" value="EF_HAND_2"/>
    <property type="match status" value="1"/>
</dbReference>
<feature type="transmembrane region" description="Helical" evidence="11">
    <location>
        <begin position="233"/>
        <end position="254"/>
    </location>
</feature>
<proteinExistence type="inferred from homology"/>
<dbReference type="GO" id="GO:0004252">
    <property type="term" value="F:serine-type endopeptidase activity"/>
    <property type="evidence" value="ECO:0007669"/>
    <property type="project" value="InterPro"/>
</dbReference>
<dbReference type="GO" id="GO:0016020">
    <property type="term" value="C:membrane"/>
    <property type="evidence" value="ECO:0007669"/>
    <property type="project" value="UniProtKB-SubCell"/>
</dbReference>
<evidence type="ECO:0000256" key="1">
    <source>
        <dbReference type="ARBA" id="ARBA00000156"/>
    </source>
</evidence>
<evidence type="ECO:0000256" key="2">
    <source>
        <dbReference type="ARBA" id="ARBA00004141"/>
    </source>
</evidence>
<evidence type="ECO:0000256" key="6">
    <source>
        <dbReference type="ARBA" id="ARBA00022692"/>
    </source>
</evidence>
<keyword evidence="9 11" id="KW-1133">Transmembrane helix</keyword>
<accession>A0A834VBJ2</accession>
<dbReference type="InterPro" id="IPR022764">
    <property type="entry name" value="Peptidase_S54_rhomboid_dom"/>
</dbReference>
<dbReference type="EnsemblMetazoa" id="SSS_2951s_mrna">
    <property type="protein sequence ID" value="KAF7489254.1"/>
    <property type="gene ID" value="SSS_2951"/>
</dbReference>
<evidence type="ECO:0000256" key="5">
    <source>
        <dbReference type="ARBA" id="ARBA00022670"/>
    </source>
</evidence>
<feature type="transmembrane region" description="Helical" evidence="11">
    <location>
        <begin position="171"/>
        <end position="195"/>
    </location>
</feature>
<dbReference type="PANTHER" id="PTHR45840:SF2">
    <property type="entry name" value="PROTEIN RHOMBOID-RELATED"/>
    <property type="match status" value="1"/>
</dbReference>
<dbReference type="AlphaFoldDB" id="A0A834VBJ2"/>
<name>A0A834VBJ2_SARSC</name>
<keyword evidence="5" id="KW-0645">Protease</keyword>
<dbReference type="EC" id="3.4.21.105" evidence="4"/>
<dbReference type="PANTHER" id="PTHR45840">
    <property type="entry name" value="RHOMBOID-RELATED PROTEIN"/>
    <property type="match status" value="1"/>
</dbReference>
<dbReference type="EMBL" id="WVUK01000065">
    <property type="protein sequence ID" value="KAF7489254.1"/>
    <property type="molecule type" value="Genomic_DNA"/>
</dbReference>
<reference evidence="13" key="2">
    <citation type="submission" date="2020-01" db="EMBL/GenBank/DDBJ databases">
        <authorList>
            <person name="Korhonen P.K.K."/>
            <person name="Guangxu M.G."/>
            <person name="Wang T.W."/>
            <person name="Stroehlein A.J.S."/>
            <person name="Young N.D."/>
            <person name="Ang C.-S.A."/>
            <person name="Fernando D.W.F."/>
            <person name="Lu H.L."/>
            <person name="Taylor S.T."/>
            <person name="Ehtesham M.E.M."/>
            <person name="Najaraj S.H.N."/>
            <person name="Harsha G.H.G."/>
            <person name="Madugundu A.M."/>
            <person name="Renuse S.R."/>
            <person name="Holt D.H."/>
            <person name="Pandey A.P."/>
            <person name="Papenfuss A.P."/>
            <person name="Gasser R.B.G."/>
            <person name="Fischer K.F."/>
        </authorList>
    </citation>
    <scope>NUCLEOTIDE SEQUENCE</scope>
    <source>
        <strain evidence="13">SSS_KF_BRIS2020</strain>
    </source>
</reference>